<keyword evidence="4 9" id="KW-0479">Metal-binding</keyword>
<evidence type="ECO:0000259" key="13">
    <source>
        <dbReference type="SMART" id="SM00477"/>
    </source>
</evidence>
<evidence type="ECO:0000256" key="2">
    <source>
        <dbReference type="ARBA" id="ARBA00010052"/>
    </source>
</evidence>
<dbReference type="Proteomes" id="UP000295182">
    <property type="component" value="Unassembled WGS sequence"/>
</dbReference>
<keyword evidence="5 10" id="KW-0255">Endonuclease</keyword>
<dbReference type="InterPro" id="IPR044925">
    <property type="entry name" value="His-Me_finger_sf"/>
</dbReference>
<dbReference type="EC" id="3.1.30.-" evidence="10"/>
<dbReference type="GO" id="GO:0046872">
    <property type="term" value="F:metal ion binding"/>
    <property type="evidence" value="ECO:0007669"/>
    <property type="project" value="UniProtKB-KW"/>
</dbReference>
<sequence>MFKNITIATIALQAFLANAADFTACLDYFPNRVVPKIETVRPEQKLRDLCFESFAIMHSGQSKTPLYSVEKINRARIQDARDEKRSDRFYPEARLPIAERAQLEDYKGSTYDRGHMAPAGDMPTPNAMAQSFSLANMVPQAPDNNQVTWRNAVERSVRQYAMRAAGDLFVFTGPVFKNGPANAIGLGKVWVPTHLYKLVYDQKEQKAFAYWIENKNDARMNAPISYQELVQRVGIEFLPGVILKEETDRKINQSETTNSHESTGNSVAPTCYTGPRGGTYTINENGKKNYGGC</sequence>
<feature type="chain" id="PRO_5020377561" description="Endonuclease" evidence="12">
    <location>
        <begin position="20"/>
        <end position="293"/>
    </location>
</feature>
<feature type="signal peptide" evidence="12">
    <location>
        <begin position="1"/>
        <end position="19"/>
    </location>
</feature>
<keyword evidence="7" id="KW-0460">Magnesium</keyword>
<dbReference type="EMBL" id="SLXH01000004">
    <property type="protein sequence ID" value="TCP19690.1"/>
    <property type="molecule type" value="Genomic_DNA"/>
</dbReference>
<comment type="caution">
    <text evidence="15">The sequence shown here is derived from an EMBL/GenBank/DDBJ whole genome shotgun (WGS) entry which is preliminary data.</text>
</comment>
<feature type="compositionally biased region" description="Polar residues" evidence="11">
    <location>
        <begin position="253"/>
        <end position="268"/>
    </location>
</feature>
<keyword evidence="6 10" id="KW-0378">Hydrolase</keyword>
<dbReference type="GO" id="GO:0003676">
    <property type="term" value="F:nucleic acid binding"/>
    <property type="evidence" value="ECO:0007669"/>
    <property type="project" value="InterPro"/>
</dbReference>
<evidence type="ECO:0000256" key="1">
    <source>
        <dbReference type="ARBA" id="ARBA00001946"/>
    </source>
</evidence>
<dbReference type="GO" id="GO:0016787">
    <property type="term" value="F:hydrolase activity"/>
    <property type="evidence" value="ECO:0007669"/>
    <property type="project" value="UniProtKB-KW"/>
</dbReference>
<comment type="similarity">
    <text evidence="2 10">Belongs to the DNA/RNA non-specific endonuclease family.</text>
</comment>
<dbReference type="InterPro" id="IPR020821">
    <property type="entry name" value="ENPP1-3/EXOG-like_nuc-like"/>
</dbReference>
<accession>A0A4R2NEP5</accession>
<dbReference type="InterPro" id="IPR044929">
    <property type="entry name" value="DNA/RNA_non-sp_Endonuclease_sf"/>
</dbReference>
<dbReference type="RefSeq" id="WP_119012036.1">
    <property type="nucleotide sequence ID" value="NZ_QXNC01000002.1"/>
</dbReference>
<dbReference type="PANTHER" id="PTHR13966">
    <property type="entry name" value="ENDONUCLEASE RELATED"/>
    <property type="match status" value="1"/>
</dbReference>
<proteinExistence type="inferred from homology"/>
<dbReference type="OrthoDB" id="9811262at2"/>
<feature type="active site" description="Proton acceptor" evidence="8">
    <location>
        <position position="115"/>
    </location>
</feature>
<dbReference type="SMART" id="SM00477">
    <property type="entry name" value="NUC"/>
    <property type="match status" value="1"/>
</dbReference>
<dbReference type="SMART" id="SM00892">
    <property type="entry name" value="Endonuclease_NS"/>
    <property type="match status" value="1"/>
</dbReference>
<evidence type="ECO:0000256" key="3">
    <source>
        <dbReference type="ARBA" id="ARBA00022722"/>
    </source>
</evidence>
<organism evidence="15 16">
    <name type="scientific">Simplicispira metamorpha</name>
    <dbReference type="NCBI Taxonomy" id="80881"/>
    <lineage>
        <taxon>Bacteria</taxon>
        <taxon>Pseudomonadati</taxon>
        <taxon>Pseudomonadota</taxon>
        <taxon>Betaproteobacteria</taxon>
        <taxon>Burkholderiales</taxon>
        <taxon>Comamonadaceae</taxon>
        <taxon>Simplicispira</taxon>
    </lineage>
</organism>
<evidence type="ECO:0000256" key="6">
    <source>
        <dbReference type="ARBA" id="ARBA00022801"/>
    </source>
</evidence>
<dbReference type="InterPro" id="IPR018524">
    <property type="entry name" value="DNA/RNA_endonuclease_AS"/>
</dbReference>
<keyword evidence="12" id="KW-0732">Signal</keyword>
<reference evidence="15 16" key="1">
    <citation type="submission" date="2019-03" db="EMBL/GenBank/DDBJ databases">
        <title>Genomic Encyclopedia of Type Strains, Phase IV (KMG-IV): sequencing the most valuable type-strain genomes for metagenomic binning, comparative biology and taxonomic classification.</title>
        <authorList>
            <person name="Goeker M."/>
        </authorList>
    </citation>
    <scope>NUCLEOTIDE SEQUENCE [LARGE SCALE GENOMIC DNA]</scope>
    <source>
        <strain evidence="15 16">DSM 1837</strain>
    </source>
</reference>
<dbReference type="Gene3D" id="3.40.570.10">
    <property type="entry name" value="Extracellular Endonuclease, subunit A"/>
    <property type="match status" value="1"/>
</dbReference>
<evidence type="ECO:0000256" key="11">
    <source>
        <dbReference type="SAM" id="MobiDB-lite"/>
    </source>
</evidence>
<dbReference type="SUPFAM" id="SSF54060">
    <property type="entry name" value="His-Me finger endonucleases"/>
    <property type="match status" value="1"/>
</dbReference>
<protein>
    <recommendedName>
        <fullName evidence="10">Endonuclease</fullName>
        <ecNumber evidence="10">3.1.30.-</ecNumber>
    </recommendedName>
</protein>
<name>A0A4R2NEP5_9BURK</name>
<evidence type="ECO:0000256" key="7">
    <source>
        <dbReference type="ARBA" id="ARBA00022842"/>
    </source>
</evidence>
<evidence type="ECO:0000259" key="14">
    <source>
        <dbReference type="SMART" id="SM00892"/>
    </source>
</evidence>
<evidence type="ECO:0000256" key="9">
    <source>
        <dbReference type="PIRSR" id="PIRSR640255-2"/>
    </source>
</evidence>
<evidence type="ECO:0000256" key="12">
    <source>
        <dbReference type="SAM" id="SignalP"/>
    </source>
</evidence>
<evidence type="ECO:0000256" key="5">
    <source>
        <dbReference type="ARBA" id="ARBA00022759"/>
    </source>
</evidence>
<evidence type="ECO:0000256" key="10">
    <source>
        <dbReference type="RuleBase" id="RU366055"/>
    </source>
</evidence>
<dbReference type="PROSITE" id="PS01070">
    <property type="entry name" value="NUCLEASE_NON_SPEC"/>
    <property type="match status" value="1"/>
</dbReference>
<dbReference type="InterPro" id="IPR001604">
    <property type="entry name" value="Endo_G_ENPP1-like_dom"/>
</dbReference>
<evidence type="ECO:0000256" key="4">
    <source>
        <dbReference type="ARBA" id="ARBA00022723"/>
    </source>
</evidence>
<comment type="cofactor">
    <cofactor evidence="1 10">
        <name>Mg(2+)</name>
        <dbReference type="ChEBI" id="CHEBI:18420"/>
    </cofactor>
</comment>
<dbReference type="InterPro" id="IPR040255">
    <property type="entry name" value="Non-specific_endonuclease"/>
</dbReference>
<gene>
    <name evidence="15" type="ORF">EV674_104151</name>
</gene>
<dbReference type="PANTHER" id="PTHR13966:SF5">
    <property type="entry name" value="ENDONUCLEASE G, MITOCHONDRIAL"/>
    <property type="match status" value="1"/>
</dbReference>
<dbReference type="Pfam" id="PF01223">
    <property type="entry name" value="Endonuclease_NS"/>
    <property type="match status" value="1"/>
</dbReference>
<feature type="binding site" evidence="9">
    <location>
        <position position="145"/>
    </location>
    <ligand>
        <name>Mg(2+)</name>
        <dbReference type="ChEBI" id="CHEBI:18420"/>
        <note>catalytic</note>
    </ligand>
</feature>
<feature type="region of interest" description="Disordered" evidence="11">
    <location>
        <begin position="250"/>
        <end position="270"/>
    </location>
</feature>
<dbReference type="AlphaFoldDB" id="A0A4R2NEP5"/>
<keyword evidence="16" id="KW-1185">Reference proteome</keyword>
<dbReference type="GO" id="GO:0004519">
    <property type="term" value="F:endonuclease activity"/>
    <property type="evidence" value="ECO:0007669"/>
    <property type="project" value="UniProtKB-UniRule"/>
</dbReference>
<feature type="domain" description="ENPP1-3/EXOG-like endonuclease/phosphodiesterase" evidence="13">
    <location>
        <begin position="51"/>
        <end position="244"/>
    </location>
</feature>
<evidence type="ECO:0000313" key="16">
    <source>
        <dbReference type="Proteomes" id="UP000295182"/>
    </source>
</evidence>
<feature type="domain" description="DNA/RNA non-specific endonuclease/pyrophosphatase/phosphodiesterase" evidence="14">
    <location>
        <begin position="50"/>
        <end position="244"/>
    </location>
</feature>
<evidence type="ECO:0000256" key="8">
    <source>
        <dbReference type="PIRSR" id="PIRSR640255-1"/>
    </source>
</evidence>
<keyword evidence="3 10" id="KW-0540">Nuclease</keyword>
<evidence type="ECO:0000313" key="15">
    <source>
        <dbReference type="EMBL" id="TCP19690.1"/>
    </source>
</evidence>